<dbReference type="PaxDb" id="411902-CLOBOL_02474"/>
<sequence length="36" mass="4274">MTGYRVRSTQRAVKEKYKKEAAQLPLLFISYLSYSF</sequence>
<dbReference type="EMBL" id="ABCC02000023">
    <property type="protein sequence ID" value="EDP17402.1"/>
    <property type="molecule type" value="Genomic_DNA"/>
</dbReference>
<name>A8RPH8_ENTBW</name>
<evidence type="ECO:0000313" key="1">
    <source>
        <dbReference type="EMBL" id="EDP17402.1"/>
    </source>
</evidence>
<evidence type="ECO:0000313" key="2">
    <source>
        <dbReference type="Proteomes" id="UP000005396"/>
    </source>
</evidence>
<comment type="caution">
    <text evidence="1">The sequence shown here is derived from an EMBL/GenBank/DDBJ whole genome shotgun (WGS) entry which is preliminary data.</text>
</comment>
<dbReference type="HOGENOM" id="CLU_3355386_0_0_9"/>
<gene>
    <name evidence="1" type="ORF">CLOBOL_02474</name>
</gene>
<accession>A8RPH8</accession>
<proteinExistence type="predicted"/>
<dbReference type="Proteomes" id="UP000005396">
    <property type="component" value="Unassembled WGS sequence"/>
</dbReference>
<organism evidence="1 2">
    <name type="scientific">Enterocloster bolteae (strain ATCC BAA-613 / DSM 15670 / CCUG 46953 / JCM 12243 / WAL 16351)</name>
    <name type="common">Clostridium bolteae</name>
    <dbReference type="NCBI Taxonomy" id="411902"/>
    <lineage>
        <taxon>Bacteria</taxon>
        <taxon>Bacillati</taxon>
        <taxon>Bacillota</taxon>
        <taxon>Clostridia</taxon>
        <taxon>Lachnospirales</taxon>
        <taxon>Lachnospiraceae</taxon>
        <taxon>Enterocloster</taxon>
    </lineage>
</organism>
<reference evidence="1 2" key="2">
    <citation type="submission" date="2007-09" db="EMBL/GenBank/DDBJ databases">
        <title>Draft genome sequence of Clostridium bolteae (ATCC BAA-613).</title>
        <authorList>
            <person name="Sudarsanam P."/>
            <person name="Ley R."/>
            <person name="Guruge J."/>
            <person name="Turnbaugh P.J."/>
            <person name="Mahowald M."/>
            <person name="Liep D."/>
            <person name="Gordon J."/>
        </authorList>
    </citation>
    <scope>NUCLEOTIDE SEQUENCE [LARGE SCALE GENOMIC DNA]</scope>
    <source>
        <strain evidence="2">ATCC BAA-613 / DSM 15670 / CCUG 46953 / JCM 12243 / WAL 16351</strain>
    </source>
</reference>
<reference evidence="1 2" key="1">
    <citation type="submission" date="2007-08" db="EMBL/GenBank/DDBJ databases">
        <authorList>
            <person name="Fulton L."/>
            <person name="Clifton S."/>
            <person name="Fulton B."/>
            <person name="Xu J."/>
            <person name="Minx P."/>
            <person name="Pepin K.H."/>
            <person name="Johnson M."/>
            <person name="Thiruvilangam P."/>
            <person name="Bhonagiri V."/>
            <person name="Nash W.E."/>
            <person name="Mardis E.R."/>
            <person name="Wilson R.K."/>
        </authorList>
    </citation>
    <scope>NUCLEOTIDE SEQUENCE [LARGE SCALE GENOMIC DNA]</scope>
    <source>
        <strain evidence="2">ATCC BAA-613 / DSM 15670 / CCUG 46953 / JCM 12243 / WAL 16351</strain>
    </source>
</reference>
<protein>
    <submittedName>
        <fullName evidence="1">Uncharacterized protein</fullName>
    </submittedName>
</protein>
<dbReference type="AlphaFoldDB" id="A8RPH8"/>